<keyword evidence="8" id="KW-0902">Two-component regulatory system</keyword>
<dbReference type="GO" id="GO:0000155">
    <property type="term" value="F:phosphorelay sensor kinase activity"/>
    <property type="evidence" value="ECO:0007669"/>
    <property type="project" value="InterPro"/>
</dbReference>
<dbReference type="EMBL" id="CZBL01000018">
    <property type="protein sequence ID" value="CUQ48854.1"/>
    <property type="molecule type" value="Genomic_DNA"/>
</dbReference>
<dbReference type="InterPro" id="IPR036890">
    <property type="entry name" value="HATPase_C_sf"/>
</dbReference>
<dbReference type="InterPro" id="IPR005467">
    <property type="entry name" value="His_kinase_dom"/>
</dbReference>
<name>A0A174WND3_9BACE</name>
<organism evidence="18 19">
    <name type="scientific">Bacteroides caccae</name>
    <dbReference type="NCBI Taxonomy" id="47678"/>
    <lineage>
        <taxon>Bacteria</taxon>
        <taxon>Pseudomonadati</taxon>
        <taxon>Bacteroidota</taxon>
        <taxon>Bacteroidia</taxon>
        <taxon>Bacteroidales</taxon>
        <taxon>Bacteroidaceae</taxon>
        <taxon>Bacteroides</taxon>
    </lineage>
</organism>
<dbReference type="CDD" id="cd17574">
    <property type="entry name" value="REC_OmpR"/>
    <property type="match status" value="1"/>
</dbReference>
<dbReference type="InterPro" id="IPR013783">
    <property type="entry name" value="Ig-like_fold"/>
</dbReference>
<dbReference type="GO" id="GO:0003700">
    <property type="term" value="F:DNA-binding transcription factor activity"/>
    <property type="evidence" value="ECO:0007669"/>
    <property type="project" value="InterPro"/>
</dbReference>
<evidence type="ECO:0000256" key="5">
    <source>
        <dbReference type="ARBA" id="ARBA00022741"/>
    </source>
</evidence>
<dbReference type="FunFam" id="3.30.565.10:FF:000037">
    <property type="entry name" value="Hybrid sensor histidine kinase/response regulator"/>
    <property type="match status" value="1"/>
</dbReference>
<dbReference type="InterPro" id="IPR011110">
    <property type="entry name" value="Reg_prop"/>
</dbReference>
<dbReference type="Gene3D" id="2.60.40.10">
    <property type="entry name" value="Immunoglobulins"/>
    <property type="match status" value="1"/>
</dbReference>
<evidence type="ECO:0000256" key="9">
    <source>
        <dbReference type="ARBA" id="ARBA00023015"/>
    </source>
</evidence>
<evidence type="ECO:0000256" key="1">
    <source>
        <dbReference type="ARBA" id="ARBA00000085"/>
    </source>
</evidence>
<dbReference type="Gene3D" id="1.10.10.60">
    <property type="entry name" value="Homeodomain-like"/>
    <property type="match status" value="1"/>
</dbReference>
<evidence type="ECO:0000256" key="11">
    <source>
        <dbReference type="ARBA" id="ARBA00023163"/>
    </source>
</evidence>
<keyword evidence="6 18" id="KW-0418">Kinase</keyword>
<keyword evidence="11" id="KW-0804">Transcription</keyword>
<dbReference type="Gene3D" id="3.40.50.2300">
    <property type="match status" value="1"/>
</dbReference>
<feature type="domain" description="Response regulatory" evidence="17">
    <location>
        <begin position="1089"/>
        <end position="1204"/>
    </location>
</feature>
<keyword evidence="10" id="KW-0238">DNA-binding</keyword>
<evidence type="ECO:0000313" key="19">
    <source>
        <dbReference type="Proteomes" id="UP000095725"/>
    </source>
</evidence>
<dbReference type="PANTHER" id="PTHR43547:SF2">
    <property type="entry name" value="HYBRID SIGNAL TRANSDUCTION HISTIDINE KINASE C"/>
    <property type="match status" value="1"/>
</dbReference>
<sequence length="1345" mass="153983">MAIKKILLVASFLLLLLSTHANTAYFKHLSVQDGLSQVNIISIYQDETGALWFGSFEGINRYNGQSVTVFHPSQDNIGLTENEIMAICGNKKGNVYIQALHDLVCYNTRTQQFHKLRANNVSNIYYKNDTLWIAGRNKLEFRVEGDSTIRLLTTFKENIRVSSPICCTDDGYIYIGMNKGLLRIDRTQPERQHSLLPDIKVQSLYQDSQKNLWICTSRQGVYRLAPDGSILNFRNLPDNTNSLSNNDVRCAIEDDLGNLWFGTFYGLNKYNPSTQVWENHVHQNNISHSLSHSSIFALYKDTQGGIWIGTYFGGVNYYNPTDDHTSYYEANPDMPHALSFPVVGKMQEDAEHNLWICTEGGGLNFLDRQTRQFTRYVHNKGGLSGIGHNNLKCIWLRKETGQLYIGTHTGGLTIFDTRRKTAHTLKNSPDKANSLPSNVINDLQPYKGKLVLSTQAGIVAMNPETETFEPLSPLPDVRSLIENYIYVTFHIDRNDNIWLANGNGGITRVNLLTGKRQNYRHDLKKEHNIGRFKVLHIFENHLGELFFSTAGSGLFKYEPETDSFFRFAMEDNLLMSNYCYYVAESPSHELFVLHNRGISCLNSEKKELTYTYVIPYMSFGQGSCIYFTQSGELFLGGTNGLVSLPGIQNLPTSNDHQFYFDQLIINNKVIQPGDESHILSQTMPYTESIKLAHNQNSLILEIATSNYTQNKYKYEYQLEGFDRTWLPLHSPKIVYTNLDPGHYKLTVREKNDSQTICGERSLHIYIRPPFYANLYAYLLYILILCLVLYAIIRFNTRQAKLKASLEFEKKEKERIKEMNQVKLRFFTNISHEFRTPLTLIIGQIENLLQLNKLSPSMYNRLLRIYKNASHMRTLISELLDFRKQEQGYLKLKVECRDIVAFTKEVYMSFYEYALKHHIAYRFETSEPSINLWFDPVQMQKVIINLLSNAFKYTPAEGNITVSIRMHSQQVLLQIKDSGTGIPQESIHKIFDQFYQIDGQRSNLSLGTGIGLTLSKNIVELHQGNIRVESKVDEGSCFTVILKTGNSHFKADELQTENTSACMISTELIPLEELPLEEETAEHALTEKPVILIVEDNDDILEMLKEIFYPIYEVHTAGNGKEGFEQALTIQPDIVLSDVMMPEMSGKEMCYKIKNTVNLSHIPVVLLTAQTSVEYTIEGYMYEADDYITKPFNVKLLVSRCNNLVKSRRKLIEKFRNQQPPTVTDIAVNQADRELIKKATEIISNNFENPEFNMNVLAAELGLGRNKLYTRMKEITGLTPNEFTLKMKLDESMRLLKNNPELNISEISDRLGFSTTQYFSKCFKSVFGMAPLTFRKSNSAATDTSD</sequence>
<dbReference type="GO" id="GO:0005524">
    <property type="term" value="F:ATP binding"/>
    <property type="evidence" value="ECO:0007669"/>
    <property type="project" value="UniProtKB-KW"/>
</dbReference>
<comment type="catalytic activity">
    <reaction evidence="1">
        <text>ATP + protein L-histidine = ADP + protein N-phospho-L-histidine.</text>
        <dbReference type="EC" id="2.7.13.3"/>
    </reaction>
</comment>
<dbReference type="SMART" id="SM00342">
    <property type="entry name" value="HTH_ARAC"/>
    <property type="match status" value="1"/>
</dbReference>
<keyword evidence="3 12" id="KW-0597">Phosphoprotein</keyword>
<dbReference type="Pfam" id="PF00072">
    <property type="entry name" value="Response_reg"/>
    <property type="match status" value="1"/>
</dbReference>
<dbReference type="SUPFAM" id="SSF47384">
    <property type="entry name" value="Homodimeric domain of signal transducing histidine kinase"/>
    <property type="match status" value="1"/>
</dbReference>
<dbReference type="EC" id="2.7.13.3" evidence="2"/>
<dbReference type="Proteomes" id="UP000095725">
    <property type="component" value="Unassembled WGS sequence"/>
</dbReference>
<dbReference type="Gene3D" id="3.30.565.10">
    <property type="entry name" value="Histidine kinase-like ATPase, C-terminal domain"/>
    <property type="match status" value="1"/>
</dbReference>
<keyword evidence="5" id="KW-0547">Nucleotide-binding</keyword>
<dbReference type="Pfam" id="PF12833">
    <property type="entry name" value="HTH_18"/>
    <property type="match status" value="1"/>
</dbReference>
<proteinExistence type="predicted"/>
<accession>A0A174WND3</accession>
<dbReference type="PROSITE" id="PS00041">
    <property type="entry name" value="HTH_ARAC_FAMILY_1"/>
    <property type="match status" value="1"/>
</dbReference>
<dbReference type="SUPFAM" id="SSF55874">
    <property type="entry name" value="ATPase domain of HSP90 chaperone/DNA topoisomerase II/histidine kinase"/>
    <property type="match status" value="1"/>
</dbReference>
<evidence type="ECO:0000259" key="15">
    <source>
        <dbReference type="PROSITE" id="PS01124"/>
    </source>
</evidence>
<dbReference type="InterPro" id="IPR011006">
    <property type="entry name" value="CheY-like_superfamily"/>
</dbReference>
<dbReference type="Pfam" id="PF02518">
    <property type="entry name" value="HATPase_c"/>
    <property type="match status" value="1"/>
</dbReference>
<evidence type="ECO:0000256" key="2">
    <source>
        <dbReference type="ARBA" id="ARBA00012438"/>
    </source>
</evidence>
<evidence type="ECO:0000256" key="12">
    <source>
        <dbReference type="PROSITE-ProRule" id="PRU00169"/>
    </source>
</evidence>
<keyword evidence="4 18" id="KW-0808">Transferase</keyword>
<dbReference type="SUPFAM" id="SSF46689">
    <property type="entry name" value="Homeodomain-like"/>
    <property type="match status" value="1"/>
</dbReference>
<evidence type="ECO:0000313" key="18">
    <source>
        <dbReference type="EMBL" id="CUQ48854.1"/>
    </source>
</evidence>
<dbReference type="Pfam" id="PF07495">
    <property type="entry name" value="Y_Y_Y"/>
    <property type="match status" value="1"/>
</dbReference>
<dbReference type="PRINTS" id="PR00344">
    <property type="entry name" value="BCTRLSENSOR"/>
</dbReference>
<feature type="modified residue" description="4-aspartylphosphate" evidence="12">
    <location>
        <position position="1137"/>
    </location>
</feature>
<evidence type="ECO:0000256" key="8">
    <source>
        <dbReference type="ARBA" id="ARBA00023012"/>
    </source>
</evidence>
<dbReference type="PROSITE" id="PS50109">
    <property type="entry name" value="HIS_KIN"/>
    <property type="match status" value="1"/>
</dbReference>
<evidence type="ECO:0000256" key="14">
    <source>
        <dbReference type="SAM" id="SignalP"/>
    </source>
</evidence>
<dbReference type="InterPro" id="IPR001789">
    <property type="entry name" value="Sig_transdc_resp-reg_receiver"/>
</dbReference>
<dbReference type="Pfam" id="PF07494">
    <property type="entry name" value="Reg_prop"/>
    <property type="match status" value="4"/>
</dbReference>
<dbReference type="InterPro" id="IPR004358">
    <property type="entry name" value="Sig_transdc_His_kin-like_C"/>
</dbReference>
<evidence type="ECO:0000256" key="13">
    <source>
        <dbReference type="SAM" id="Phobius"/>
    </source>
</evidence>
<protein>
    <recommendedName>
        <fullName evidence="2">histidine kinase</fullName>
        <ecNumber evidence="2">2.7.13.3</ecNumber>
    </recommendedName>
</protein>
<dbReference type="SMART" id="SM00448">
    <property type="entry name" value="REC"/>
    <property type="match status" value="1"/>
</dbReference>
<evidence type="ECO:0000256" key="10">
    <source>
        <dbReference type="ARBA" id="ARBA00023125"/>
    </source>
</evidence>
<dbReference type="SUPFAM" id="SSF63829">
    <property type="entry name" value="Calcium-dependent phosphotriesterase"/>
    <property type="match status" value="3"/>
</dbReference>
<dbReference type="PANTHER" id="PTHR43547">
    <property type="entry name" value="TWO-COMPONENT HISTIDINE KINASE"/>
    <property type="match status" value="1"/>
</dbReference>
<evidence type="ECO:0000256" key="6">
    <source>
        <dbReference type="ARBA" id="ARBA00022777"/>
    </source>
</evidence>
<feature type="transmembrane region" description="Helical" evidence="13">
    <location>
        <begin position="774"/>
        <end position="792"/>
    </location>
</feature>
<dbReference type="PROSITE" id="PS01124">
    <property type="entry name" value="HTH_ARAC_FAMILY_2"/>
    <property type="match status" value="1"/>
</dbReference>
<dbReference type="SUPFAM" id="SSF52172">
    <property type="entry name" value="CheY-like"/>
    <property type="match status" value="1"/>
</dbReference>
<evidence type="ECO:0000256" key="4">
    <source>
        <dbReference type="ARBA" id="ARBA00022679"/>
    </source>
</evidence>
<dbReference type="InterPro" id="IPR015943">
    <property type="entry name" value="WD40/YVTN_repeat-like_dom_sf"/>
</dbReference>
<keyword evidence="9" id="KW-0805">Transcription regulation</keyword>
<dbReference type="Pfam" id="PF00512">
    <property type="entry name" value="HisKA"/>
    <property type="match status" value="1"/>
</dbReference>
<dbReference type="CDD" id="cd00082">
    <property type="entry name" value="HisKA"/>
    <property type="match status" value="1"/>
</dbReference>
<feature type="signal peptide" evidence="14">
    <location>
        <begin position="1"/>
        <end position="23"/>
    </location>
</feature>
<feature type="domain" description="Histidine kinase" evidence="16">
    <location>
        <begin position="828"/>
        <end position="1045"/>
    </location>
</feature>
<gene>
    <name evidence="18" type="primary">phoR_6</name>
    <name evidence="18" type="ORF">ERS852558_03763</name>
</gene>
<reference evidence="18 19" key="1">
    <citation type="submission" date="2015-09" db="EMBL/GenBank/DDBJ databases">
        <authorList>
            <consortium name="Pathogen Informatics"/>
        </authorList>
    </citation>
    <scope>NUCLEOTIDE SEQUENCE [LARGE SCALE GENOMIC DNA]</scope>
    <source>
        <strain evidence="18 19">2789STDY5834946</strain>
    </source>
</reference>
<dbReference type="GO" id="GO:0043565">
    <property type="term" value="F:sequence-specific DNA binding"/>
    <property type="evidence" value="ECO:0007669"/>
    <property type="project" value="InterPro"/>
</dbReference>
<keyword evidence="13" id="KW-1133">Transmembrane helix</keyword>
<evidence type="ECO:0000256" key="7">
    <source>
        <dbReference type="ARBA" id="ARBA00022840"/>
    </source>
</evidence>
<keyword evidence="13" id="KW-0812">Transmembrane</keyword>
<dbReference type="InterPro" id="IPR018062">
    <property type="entry name" value="HTH_AraC-typ_CS"/>
</dbReference>
<dbReference type="SMART" id="SM00387">
    <property type="entry name" value="HATPase_c"/>
    <property type="match status" value="1"/>
</dbReference>
<feature type="domain" description="HTH araC/xylS-type" evidence="15">
    <location>
        <begin position="1236"/>
        <end position="1336"/>
    </location>
</feature>
<evidence type="ECO:0000259" key="16">
    <source>
        <dbReference type="PROSITE" id="PS50109"/>
    </source>
</evidence>
<dbReference type="InterPro" id="IPR036097">
    <property type="entry name" value="HisK_dim/P_sf"/>
</dbReference>
<evidence type="ECO:0000259" key="17">
    <source>
        <dbReference type="PROSITE" id="PS50110"/>
    </source>
</evidence>
<dbReference type="RefSeq" id="WP_055256744.1">
    <property type="nucleotide sequence ID" value="NZ_CP081920.1"/>
</dbReference>
<dbReference type="SMART" id="SM00388">
    <property type="entry name" value="HisKA"/>
    <property type="match status" value="1"/>
</dbReference>
<keyword evidence="14" id="KW-0732">Signal</keyword>
<keyword evidence="13" id="KW-0472">Membrane</keyword>
<dbReference type="InterPro" id="IPR003661">
    <property type="entry name" value="HisK_dim/P_dom"/>
</dbReference>
<feature type="chain" id="PRO_5008036959" description="histidine kinase" evidence="14">
    <location>
        <begin position="24"/>
        <end position="1345"/>
    </location>
</feature>
<dbReference type="InterPro" id="IPR011123">
    <property type="entry name" value="Y_Y_Y"/>
</dbReference>
<dbReference type="InterPro" id="IPR009057">
    <property type="entry name" value="Homeodomain-like_sf"/>
</dbReference>
<evidence type="ECO:0000256" key="3">
    <source>
        <dbReference type="ARBA" id="ARBA00022553"/>
    </source>
</evidence>
<dbReference type="InterPro" id="IPR018060">
    <property type="entry name" value="HTH_AraC"/>
</dbReference>
<dbReference type="Gene3D" id="2.130.10.10">
    <property type="entry name" value="YVTN repeat-like/Quinoprotein amine dehydrogenase"/>
    <property type="match status" value="2"/>
</dbReference>
<keyword evidence="7" id="KW-0067">ATP-binding</keyword>
<dbReference type="PROSITE" id="PS50110">
    <property type="entry name" value="RESPONSE_REGULATORY"/>
    <property type="match status" value="1"/>
</dbReference>
<dbReference type="InterPro" id="IPR003594">
    <property type="entry name" value="HATPase_dom"/>
</dbReference>
<dbReference type="FunFam" id="1.10.287.130:FF:000034">
    <property type="entry name" value="Two-component system sensor histidine kinase/response regulator"/>
    <property type="match status" value="1"/>
</dbReference>
<dbReference type="Gene3D" id="1.10.287.130">
    <property type="match status" value="1"/>
</dbReference>